<dbReference type="AlphaFoldDB" id="A0A1F5LQI5"/>
<proteinExistence type="predicted"/>
<keyword evidence="2" id="KW-1185">Reference proteome</keyword>
<gene>
    <name evidence="1" type="ORF">PENARI_c004G10565</name>
</gene>
<evidence type="ECO:0000313" key="1">
    <source>
        <dbReference type="EMBL" id="OGE55387.1"/>
    </source>
</evidence>
<dbReference type="EMBL" id="LXJU01000004">
    <property type="protein sequence ID" value="OGE55387.1"/>
    <property type="molecule type" value="Genomic_DNA"/>
</dbReference>
<dbReference type="RefSeq" id="XP_022490816.1">
    <property type="nucleotide sequence ID" value="XM_022629404.1"/>
</dbReference>
<accession>A0A1F5LQI5</accession>
<evidence type="ECO:0000313" key="2">
    <source>
        <dbReference type="Proteomes" id="UP000177622"/>
    </source>
</evidence>
<reference evidence="1 2" key="1">
    <citation type="journal article" date="2016" name="Sci. Rep.">
        <title>Penicillium arizonense, a new, genome sequenced fungal species, reveals a high chemical diversity in secreted metabolites.</title>
        <authorList>
            <person name="Grijseels S."/>
            <person name="Nielsen J.C."/>
            <person name="Randelovic M."/>
            <person name="Nielsen J."/>
            <person name="Nielsen K.F."/>
            <person name="Workman M."/>
            <person name="Frisvad J.C."/>
        </authorList>
    </citation>
    <scope>NUCLEOTIDE SEQUENCE [LARGE SCALE GENOMIC DNA]</scope>
    <source>
        <strain evidence="1 2">CBS 141311</strain>
    </source>
</reference>
<name>A0A1F5LQI5_PENAI</name>
<sequence length="117" mass="12594">MSVPNKPQEAISIPVTGKHAAGVNLRSGQWDARFIVSVLGPVYILAQFGLGLCSSVTVQNYIVEIAAFDTTGLIRLKDHRLDRTGQKLARGKLAVFQSLDGLNMAMVGQVTATQLNQ</sequence>
<dbReference type="GeneID" id="34574138"/>
<protein>
    <submittedName>
        <fullName evidence="1">Uncharacterized protein</fullName>
    </submittedName>
</protein>
<comment type="caution">
    <text evidence="1">The sequence shown here is derived from an EMBL/GenBank/DDBJ whole genome shotgun (WGS) entry which is preliminary data.</text>
</comment>
<organism evidence="1 2">
    <name type="scientific">Penicillium arizonense</name>
    <dbReference type="NCBI Taxonomy" id="1835702"/>
    <lineage>
        <taxon>Eukaryota</taxon>
        <taxon>Fungi</taxon>
        <taxon>Dikarya</taxon>
        <taxon>Ascomycota</taxon>
        <taxon>Pezizomycotina</taxon>
        <taxon>Eurotiomycetes</taxon>
        <taxon>Eurotiomycetidae</taxon>
        <taxon>Eurotiales</taxon>
        <taxon>Aspergillaceae</taxon>
        <taxon>Penicillium</taxon>
    </lineage>
</organism>
<dbReference type="Proteomes" id="UP000177622">
    <property type="component" value="Unassembled WGS sequence"/>
</dbReference>